<evidence type="ECO:0000256" key="1">
    <source>
        <dbReference type="SAM" id="MobiDB-lite"/>
    </source>
</evidence>
<dbReference type="AlphaFoldDB" id="A0A1E1WF62"/>
<reference evidence="2" key="1">
    <citation type="submission" date="2015-09" db="EMBL/GenBank/DDBJ databases">
        <title>De novo assembly of Pectinophora gossypiella (Pink Bollworm) gut transcriptome.</title>
        <authorList>
            <person name="Tassone E.E."/>
        </authorList>
    </citation>
    <scope>NUCLEOTIDE SEQUENCE</scope>
</reference>
<dbReference type="OrthoDB" id="5859781at2759"/>
<dbReference type="EMBL" id="GDQN01005435">
    <property type="protein sequence ID" value="JAT85619.1"/>
    <property type="molecule type" value="Transcribed_RNA"/>
</dbReference>
<feature type="region of interest" description="Disordered" evidence="1">
    <location>
        <begin position="67"/>
        <end position="113"/>
    </location>
</feature>
<gene>
    <name evidence="2" type="ORF">g.2324</name>
</gene>
<feature type="region of interest" description="Disordered" evidence="1">
    <location>
        <begin position="1"/>
        <end position="28"/>
    </location>
</feature>
<feature type="non-terminal residue" evidence="2">
    <location>
        <position position="192"/>
    </location>
</feature>
<feature type="compositionally biased region" description="Basic and acidic residues" evidence="1">
    <location>
        <begin position="11"/>
        <end position="26"/>
    </location>
</feature>
<evidence type="ECO:0000313" key="2">
    <source>
        <dbReference type="EMBL" id="JAT85619.1"/>
    </source>
</evidence>
<feature type="compositionally biased region" description="Acidic residues" evidence="1">
    <location>
        <begin position="87"/>
        <end position="96"/>
    </location>
</feature>
<feature type="compositionally biased region" description="Basic and acidic residues" evidence="1">
    <location>
        <begin position="97"/>
        <end position="113"/>
    </location>
</feature>
<name>A0A1E1WF62_PECGO</name>
<feature type="compositionally biased region" description="Basic and acidic residues" evidence="1">
    <location>
        <begin position="74"/>
        <end position="86"/>
    </location>
</feature>
<protein>
    <submittedName>
        <fullName evidence="2">Uncharacterized protein</fullName>
    </submittedName>
</protein>
<sequence length="192" mass="21862">MSAKQAMENMQKIKSESNRMLREKDVSLPYHRPKALSLKDIMSRRKPAVSADGKALPIKMNEEQLKQYAQQLEQRQKEMMELCKSDTDDDDEDNENDAEKPSEPEMLEEEQKVENQAEISIQNDTLYDDLSMTENKLDTSDKEKENTGVEETIVDNINEAASNIEANDCAKSNDANAVVITTNDNLQQTLMD</sequence>
<accession>A0A1E1WF62</accession>
<proteinExistence type="predicted"/>
<organism evidence="2">
    <name type="scientific">Pectinophora gossypiella</name>
    <name type="common">Cotton pink bollworm</name>
    <name type="synonym">Depressaria gossypiella</name>
    <dbReference type="NCBI Taxonomy" id="13191"/>
    <lineage>
        <taxon>Eukaryota</taxon>
        <taxon>Metazoa</taxon>
        <taxon>Ecdysozoa</taxon>
        <taxon>Arthropoda</taxon>
        <taxon>Hexapoda</taxon>
        <taxon>Insecta</taxon>
        <taxon>Pterygota</taxon>
        <taxon>Neoptera</taxon>
        <taxon>Endopterygota</taxon>
        <taxon>Lepidoptera</taxon>
        <taxon>Glossata</taxon>
        <taxon>Ditrysia</taxon>
        <taxon>Gelechioidea</taxon>
        <taxon>Gelechiidae</taxon>
        <taxon>Apatetrinae</taxon>
        <taxon>Pectinophora</taxon>
    </lineage>
</organism>